<gene>
    <name evidence="2" type="ORF">SDC9_110131</name>
</gene>
<feature type="region of interest" description="Disordered" evidence="1">
    <location>
        <begin position="436"/>
        <end position="457"/>
    </location>
</feature>
<dbReference type="AlphaFoldDB" id="A0A645BF15"/>
<feature type="compositionally biased region" description="Basic and acidic residues" evidence="1">
    <location>
        <begin position="151"/>
        <end position="189"/>
    </location>
</feature>
<dbReference type="EMBL" id="VSSQ01019301">
    <property type="protein sequence ID" value="MPM63251.1"/>
    <property type="molecule type" value="Genomic_DNA"/>
</dbReference>
<protein>
    <submittedName>
        <fullName evidence="2">Uncharacterized protein</fullName>
    </submittedName>
</protein>
<feature type="compositionally biased region" description="Basic and acidic residues" evidence="1">
    <location>
        <begin position="245"/>
        <end position="268"/>
    </location>
</feature>
<feature type="region of interest" description="Disordered" evidence="1">
    <location>
        <begin position="209"/>
        <end position="268"/>
    </location>
</feature>
<proteinExistence type="predicted"/>
<evidence type="ECO:0000313" key="2">
    <source>
        <dbReference type="EMBL" id="MPM63251.1"/>
    </source>
</evidence>
<name>A0A645BF15_9ZZZZ</name>
<comment type="caution">
    <text evidence="2">The sequence shown here is derived from an EMBL/GenBank/DDBJ whole genome shotgun (WGS) entry which is preliminary data.</text>
</comment>
<reference evidence="2" key="1">
    <citation type="submission" date="2019-08" db="EMBL/GenBank/DDBJ databases">
        <authorList>
            <person name="Kucharzyk K."/>
            <person name="Murdoch R.W."/>
            <person name="Higgins S."/>
            <person name="Loffler F."/>
        </authorList>
    </citation>
    <scope>NUCLEOTIDE SEQUENCE</scope>
</reference>
<evidence type="ECO:0000256" key="1">
    <source>
        <dbReference type="SAM" id="MobiDB-lite"/>
    </source>
</evidence>
<feature type="region of interest" description="Disordered" evidence="1">
    <location>
        <begin position="137"/>
        <end position="189"/>
    </location>
</feature>
<feature type="region of interest" description="Disordered" evidence="1">
    <location>
        <begin position="367"/>
        <end position="423"/>
    </location>
</feature>
<sequence>MHRCAAHQGEQHDPRQVRRNQHLPAELHHLVVAHARNRCPHPRDGEDHDLHLEDEPQQRPPALIQEGAVQRPRCVETAEEQRHRHRRDGRDVDVLGEEVERVTEAGVVGDVSRNQFRFAFGHVERLTVGLAEHRNVVDDETRQQQQAVPARQRDRGAEQIDRLRLSRDDLAGRHRPRVHEDRDQGQTHGDLVADHLRGGAHRAEQRIGAVGRPAGQHEAVEADAGDGHDQQGCHRQIGQLQPGLDPEHPHRAAQRDDRPGGECGDRGQHRCDVEHQRVGAGRAEVLLEEQLHAVAERLAQAEGAVHDRALAVLHLAEYPALEPHVEDGPGQQQDEDAHHLDQDEPPRIVEEDRFHAGHAAPPAVLTTASRTRSPGRACSVRNNSTPELVGAQTTSSTIEAVTAAGSTTSPLSVPIITGSPSRTPSAAAVAGEIRASGAGAVSRRVSAPSRQRESSIA</sequence>
<organism evidence="2">
    <name type="scientific">bioreactor metagenome</name>
    <dbReference type="NCBI Taxonomy" id="1076179"/>
    <lineage>
        <taxon>unclassified sequences</taxon>
        <taxon>metagenomes</taxon>
        <taxon>ecological metagenomes</taxon>
    </lineage>
</organism>
<accession>A0A645BF15</accession>
<feature type="compositionally biased region" description="Polar residues" evidence="1">
    <location>
        <begin position="380"/>
        <end position="411"/>
    </location>
</feature>